<evidence type="ECO:0000313" key="1">
    <source>
        <dbReference type="EMBL" id="BAR62935.1"/>
    </source>
</evidence>
<protein>
    <submittedName>
        <fullName evidence="1">Uncharacterized protein</fullName>
    </submittedName>
</protein>
<proteinExistence type="predicted"/>
<name>A0A0E3VXM8_9BRAD</name>
<reference evidence="1 2" key="1">
    <citation type="submission" date="2014-11" db="EMBL/GenBank/DDBJ databases">
        <title>Symbiosis island explosion on the genome of extra-slow-growing strains of soybean bradyrhizobia with massive insertion sequences.</title>
        <authorList>
            <person name="Iida T."/>
            <person name="Minamisawa K."/>
        </authorList>
    </citation>
    <scope>NUCLEOTIDE SEQUENCE [LARGE SCALE GENOMIC DNA]</scope>
    <source>
        <strain evidence="1 2">NK6</strain>
    </source>
</reference>
<dbReference type="AlphaFoldDB" id="A0A0E3VXM8"/>
<accession>A0A0E3VXM8</accession>
<dbReference type="Proteomes" id="UP000063308">
    <property type="component" value="Chromosome"/>
</dbReference>
<gene>
    <name evidence="1" type="ORF">NK6_9800</name>
</gene>
<organism evidence="1 2">
    <name type="scientific">Bradyrhizobium diazoefficiens</name>
    <dbReference type="NCBI Taxonomy" id="1355477"/>
    <lineage>
        <taxon>Bacteria</taxon>
        <taxon>Pseudomonadati</taxon>
        <taxon>Pseudomonadota</taxon>
        <taxon>Alphaproteobacteria</taxon>
        <taxon>Hyphomicrobiales</taxon>
        <taxon>Nitrobacteraceae</taxon>
        <taxon>Bradyrhizobium</taxon>
    </lineage>
</organism>
<sequence>MKSAILLVGEGDIQFAREVLVIDRLLLARQHAAQF</sequence>
<evidence type="ECO:0000313" key="2">
    <source>
        <dbReference type="Proteomes" id="UP000063308"/>
    </source>
</evidence>
<dbReference type="EMBL" id="AP014685">
    <property type="protein sequence ID" value="BAR62935.1"/>
    <property type="molecule type" value="Genomic_DNA"/>
</dbReference>